<dbReference type="RefSeq" id="WP_168484477.1">
    <property type="nucleotide sequence ID" value="NZ_JAAZSQ010000001.1"/>
</dbReference>
<keyword evidence="2" id="KW-1185">Reference proteome</keyword>
<gene>
    <name evidence="1" type="ORF">HGG74_00985</name>
</gene>
<reference evidence="1 2" key="1">
    <citation type="submission" date="2020-04" db="EMBL/GenBank/DDBJ databases">
        <title>Arthrobacter sp. nov.</title>
        <authorList>
            <person name="Liu S."/>
        </authorList>
    </citation>
    <scope>NUCLEOTIDE SEQUENCE [LARGE SCALE GENOMIC DNA]</scope>
    <source>
        <strain evidence="1 2">E918</strain>
    </source>
</reference>
<evidence type="ECO:0000313" key="1">
    <source>
        <dbReference type="EMBL" id="NKX53130.1"/>
    </source>
</evidence>
<proteinExistence type="predicted"/>
<name>A0A7X6HAP2_9MICC</name>
<dbReference type="EMBL" id="JAAZSQ010000001">
    <property type="protein sequence ID" value="NKX53130.1"/>
    <property type="molecule type" value="Genomic_DNA"/>
</dbReference>
<sequence>MLRLDDIDLDDLGSALEFRDGLEEMSWWFDPASGETIWSGGAVEDAGSEEDLLGRGAIQVEPISSQEGYRLMESFIGSVDNGRARELLWRAIDGKGAFRRFKDTLYEFPGLMERWLAFHDDCVRRYAIEWLVDAGVVDPDEADDALDG</sequence>
<evidence type="ECO:0000313" key="2">
    <source>
        <dbReference type="Proteomes" id="UP000544090"/>
    </source>
</evidence>
<dbReference type="Proteomes" id="UP000544090">
    <property type="component" value="Unassembled WGS sequence"/>
</dbReference>
<accession>A0A7X6HAP2</accession>
<organism evidence="1 2">
    <name type="scientific">Arthrobacter mobilis</name>
    <dbReference type="NCBI Taxonomy" id="2724944"/>
    <lineage>
        <taxon>Bacteria</taxon>
        <taxon>Bacillati</taxon>
        <taxon>Actinomycetota</taxon>
        <taxon>Actinomycetes</taxon>
        <taxon>Micrococcales</taxon>
        <taxon>Micrococcaceae</taxon>
        <taxon>Arthrobacter</taxon>
    </lineage>
</organism>
<dbReference type="InterPro" id="IPR005361">
    <property type="entry name" value="UPF0158"/>
</dbReference>
<comment type="caution">
    <text evidence="1">The sequence shown here is derived from an EMBL/GenBank/DDBJ whole genome shotgun (WGS) entry which is preliminary data.</text>
</comment>
<dbReference type="Pfam" id="PF03682">
    <property type="entry name" value="UPF0158"/>
    <property type="match status" value="1"/>
</dbReference>
<protein>
    <submittedName>
        <fullName evidence="1">Uncharacterized protein</fullName>
    </submittedName>
</protein>
<dbReference type="AlphaFoldDB" id="A0A7X6HAP2"/>